<reference evidence="3 5" key="1">
    <citation type="submission" date="2013-02" db="EMBL/GenBank/DDBJ databases">
        <title>The Genome Sequence of Enterococcus malodoratus ATCC_43197.</title>
        <authorList>
            <consortium name="The Broad Institute Genome Sequencing Platform"/>
            <consortium name="The Broad Institute Genome Sequencing Center for Infectious Disease"/>
            <person name="Earl A.M."/>
            <person name="Gilmore M.S."/>
            <person name="Lebreton F."/>
            <person name="Walker B."/>
            <person name="Young S.K."/>
            <person name="Zeng Q."/>
            <person name="Gargeya S."/>
            <person name="Fitzgerald M."/>
            <person name="Haas B."/>
            <person name="Abouelleil A."/>
            <person name="Alvarado L."/>
            <person name="Arachchi H.M."/>
            <person name="Berlin A.M."/>
            <person name="Chapman S.B."/>
            <person name="Dewar J."/>
            <person name="Goldberg J."/>
            <person name="Griggs A."/>
            <person name="Gujja S."/>
            <person name="Hansen M."/>
            <person name="Howarth C."/>
            <person name="Imamovic A."/>
            <person name="Larimer J."/>
            <person name="McCowan C."/>
            <person name="Murphy C."/>
            <person name="Neiman D."/>
            <person name="Pearson M."/>
            <person name="Priest M."/>
            <person name="Roberts A."/>
            <person name="Saif S."/>
            <person name="Shea T."/>
            <person name="Sisk P."/>
            <person name="Sykes S."/>
            <person name="Wortman J."/>
            <person name="Nusbaum C."/>
            <person name="Birren B."/>
        </authorList>
    </citation>
    <scope>NUCLEOTIDE SEQUENCE [LARGE SCALE GENOMIC DNA]</scope>
    <source>
        <strain evidence="3 5">ATCC 43197</strain>
    </source>
</reference>
<dbReference type="AlphaFoldDB" id="R2NVY2"/>
<dbReference type="Gene3D" id="1.10.1660.10">
    <property type="match status" value="1"/>
</dbReference>
<dbReference type="InterPro" id="IPR009061">
    <property type="entry name" value="DNA-bd_dom_put_sf"/>
</dbReference>
<evidence type="ECO:0000256" key="1">
    <source>
        <dbReference type="ARBA" id="ARBA00023125"/>
    </source>
</evidence>
<dbReference type="EMBL" id="AJAK01000020">
    <property type="protein sequence ID" value="EOH75168.1"/>
    <property type="molecule type" value="Genomic_DNA"/>
</dbReference>
<dbReference type="eggNOG" id="COG0789">
    <property type="taxonomic scope" value="Bacteria"/>
</dbReference>
<evidence type="ECO:0000313" key="5">
    <source>
        <dbReference type="Proteomes" id="UP000013783"/>
    </source>
</evidence>
<keyword evidence="6" id="KW-1185">Reference proteome</keyword>
<name>R2NVY2_9ENTE</name>
<dbReference type="PANTHER" id="PTHR30204:SF97">
    <property type="entry name" value="MERR FAMILY REGULATORY PROTEIN"/>
    <property type="match status" value="1"/>
</dbReference>
<dbReference type="InterPro" id="IPR000551">
    <property type="entry name" value="MerR-type_HTH_dom"/>
</dbReference>
<dbReference type="SUPFAM" id="SSF46955">
    <property type="entry name" value="Putative DNA-binding domain"/>
    <property type="match status" value="1"/>
</dbReference>
<reference evidence="4 6" key="2">
    <citation type="submission" date="2013-03" db="EMBL/GenBank/DDBJ databases">
        <title>The Genome Sequence of Enterococcus malodoratus ATCC_43197 (PacBio/Illumina hybrid assembly).</title>
        <authorList>
            <consortium name="The Broad Institute Genomics Platform"/>
            <consortium name="The Broad Institute Genome Sequencing Center for Infectious Disease"/>
            <person name="Earl A."/>
            <person name="Russ C."/>
            <person name="Gilmore M."/>
            <person name="Surin D."/>
            <person name="Walker B."/>
            <person name="Young S."/>
            <person name="Zeng Q."/>
            <person name="Gargeya S."/>
            <person name="Fitzgerald M."/>
            <person name="Haas B."/>
            <person name="Abouelleil A."/>
            <person name="Allen A.W."/>
            <person name="Alvarado L."/>
            <person name="Arachchi H.M."/>
            <person name="Berlin A.M."/>
            <person name="Chapman S.B."/>
            <person name="Gainer-Dewar J."/>
            <person name="Goldberg J."/>
            <person name="Griggs A."/>
            <person name="Gujja S."/>
            <person name="Hansen M."/>
            <person name="Howarth C."/>
            <person name="Imamovic A."/>
            <person name="Ireland A."/>
            <person name="Larimer J."/>
            <person name="McCowan C."/>
            <person name="Murphy C."/>
            <person name="Pearson M."/>
            <person name="Poon T.W."/>
            <person name="Priest M."/>
            <person name="Roberts A."/>
            <person name="Saif S."/>
            <person name="Shea T."/>
            <person name="Sisk P."/>
            <person name="Sykes S."/>
            <person name="Wortman J."/>
            <person name="Nusbaum C."/>
            <person name="Birren B."/>
        </authorList>
    </citation>
    <scope>NUCLEOTIDE SEQUENCE [LARGE SCALE GENOMIC DNA]</scope>
    <source>
        <strain evidence="4 6">ATCC 43197</strain>
    </source>
</reference>
<dbReference type="EMBL" id="ASWA01000003">
    <property type="protein sequence ID" value="EOT66630.1"/>
    <property type="molecule type" value="Genomic_DNA"/>
</dbReference>
<evidence type="ECO:0000313" key="6">
    <source>
        <dbReference type="Proteomes" id="UP000014148"/>
    </source>
</evidence>
<dbReference type="Proteomes" id="UP000013783">
    <property type="component" value="Unassembled WGS sequence"/>
</dbReference>
<dbReference type="InterPro" id="IPR047057">
    <property type="entry name" value="MerR_fam"/>
</dbReference>
<evidence type="ECO:0000313" key="3">
    <source>
        <dbReference type="EMBL" id="EOH75168.1"/>
    </source>
</evidence>
<dbReference type="OrthoDB" id="9811174at2"/>
<dbReference type="STRING" id="71451.RV07_GL001663"/>
<organism evidence="3 5">
    <name type="scientific">Enterococcus malodoratus ATCC 43197</name>
    <dbReference type="NCBI Taxonomy" id="1158601"/>
    <lineage>
        <taxon>Bacteria</taxon>
        <taxon>Bacillati</taxon>
        <taxon>Bacillota</taxon>
        <taxon>Bacilli</taxon>
        <taxon>Lactobacillales</taxon>
        <taxon>Enterococcaceae</taxon>
        <taxon>Enterococcus</taxon>
    </lineage>
</organism>
<evidence type="ECO:0000259" key="2">
    <source>
        <dbReference type="PROSITE" id="PS50937"/>
    </source>
</evidence>
<protein>
    <recommendedName>
        <fullName evidence="2">HTH merR-type domain-containing protein</fullName>
    </recommendedName>
</protein>
<dbReference type="PATRIC" id="fig|1158601.3.peg.2940"/>
<sequence>MWTIKEFSQLTGVSPVALRYYDKEKILPSKRLANGYRSYDQTDLLIVKNLVVLKYAGFSLEDIKTMTSLYHEPEGQACNDQANEVLTRNLQEMKERIKLFNQIIEVVEGIMPLFENHELYKLNQSELNQSIDQIFDQISTGKGTIA</sequence>
<gene>
    <name evidence="4" type="ORF">I585_02151</name>
    <name evidence="3" type="ORF">UAI_02970</name>
</gene>
<dbReference type="GO" id="GO:0003677">
    <property type="term" value="F:DNA binding"/>
    <property type="evidence" value="ECO:0007669"/>
    <property type="project" value="UniProtKB-KW"/>
</dbReference>
<dbReference type="PANTHER" id="PTHR30204">
    <property type="entry name" value="REDOX-CYCLING DRUG-SENSING TRANSCRIPTIONAL ACTIVATOR SOXR"/>
    <property type="match status" value="1"/>
</dbReference>
<comment type="caution">
    <text evidence="3">The sequence shown here is derived from an EMBL/GenBank/DDBJ whole genome shotgun (WGS) entry which is preliminary data.</text>
</comment>
<dbReference type="PROSITE" id="PS50937">
    <property type="entry name" value="HTH_MERR_2"/>
    <property type="match status" value="1"/>
</dbReference>
<dbReference type="GO" id="GO:0003700">
    <property type="term" value="F:DNA-binding transcription factor activity"/>
    <property type="evidence" value="ECO:0007669"/>
    <property type="project" value="InterPro"/>
</dbReference>
<dbReference type="CDD" id="cd00592">
    <property type="entry name" value="HTH_MerR-like"/>
    <property type="match status" value="1"/>
</dbReference>
<dbReference type="SMART" id="SM00422">
    <property type="entry name" value="HTH_MERR"/>
    <property type="match status" value="1"/>
</dbReference>
<dbReference type="Proteomes" id="UP000014148">
    <property type="component" value="Unassembled WGS sequence"/>
</dbReference>
<dbReference type="Pfam" id="PF13411">
    <property type="entry name" value="MerR_1"/>
    <property type="match status" value="1"/>
</dbReference>
<keyword evidence="1" id="KW-0238">DNA-binding</keyword>
<proteinExistence type="predicted"/>
<accession>R2NVY2</accession>
<feature type="domain" description="HTH merR-type" evidence="2">
    <location>
        <begin position="1"/>
        <end position="69"/>
    </location>
</feature>
<evidence type="ECO:0000313" key="4">
    <source>
        <dbReference type="EMBL" id="EOT66630.1"/>
    </source>
</evidence>
<dbReference type="RefSeq" id="WP_010741770.1">
    <property type="nucleotide sequence ID" value="NZ_KB946251.1"/>
</dbReference>